<dbReference type="AlphaFoldDB" id="A0AAU7U3E0"/>
<dbReference type="PRINTS" id="PR01994">
    <property type="entry name" value="ANTIREPRESSR"/>
</dbReference>
<dbReference type="InterPro" id="IPR018875">
    <property type="entry name" value="Antirepressor_Ant_N"/>
</dbReference>
<evidence type="ECO:0000313" key="2">
    <source>
        <dbReference type="EMBL" id="XBV47546.1"/>
    </source>
</evidence>
<dbReference type="Pfam" id="PF10547">
    <property type="entry name" value="P22_AR_N"/>
    <property type="match status" value="1"/>
</dbReference>
<geneLocation type="plasmid" evidence="2">
    <name>plasmindB</name>
</geneLocation>
<reference evidence="2" key="1">
    <citation type="submission" date="2024-06" db="EMBL/GenBank/DDBJ databases">
        <title>Multiomics insights into the TNT degradation mechanism by Pantoea sp. BJ2 isolated from an ammunition destruction site.</title>
        <authorList>
            <person name="Luo J."/>
        </authorList>
    </citation>
    <scope>NUCLEOTIDE SEQUENCE</scope>
    <source>
        <strain evidence="2">BJ2</strain>
        <plasmid evidence="2">plasmindB</plasmid>
    </source>
</reference>
<accession>A0AAU7U3E0</accession>
<sequence>MKNRLITIPFAHDSMIATTIRRRPYVAIKPICEAAGLDWPYQRKRILRDDILSEDIVITTVMTPQGQKKMLFLPLEQLNGWLLRVNVKRVKPELRDTLHIYKRKCHHVLFMHFFGKTVRERKRVEKKQKYNLNLLSEHFNVIQHTWTTQIQPVLNKLESPVSDRLHDRFNECSALLSMLDRKTLRSKK</sequence>
<gene>
    <name evidence="2" type="ORF">AAF463_24820</name>
</gene>
<protein>
    <submittedName>
        <fullName evidence="2">Phage antirepressor N-terminal domain-containing protein</fullName>
    </submittedName>
</protein>
<evidence type="ECO:0000259" key="1">
    <source>
        <dbReference type="Pfam" id="PF10547"/>
    </source>
</evidence>
<feature type="domain" description="Antirepressor protein ant N-terminal" evidence="1">
    <location>
        <begin position="7"/>
        <end position="116"/>
    </location>
</feature>
<name>A0AAU7U3E0_9GAMM</name>
<proteinExistence type="predicted"/>
<keyword evidence="2" id="KW-0614">Plasmid</keyword>
<organism evidence="2">
    <name type="scientific">Pantoea sp. BJ2</name>
    <dbReference type="NCBI Taxonomy" id="3141322"/>
    <lineage>
        <taxon>Bacteria</taxon>
        <taxon>Pseudomonadati</taxon>
        <taxon>Pseudomonadota</taxon>
        <taxon>Gammaproteobacteria</taxon>
        <taxon>Enterobacterales</taxon>
        <taxon>Erwiniaceae</taxon>
        <taxon>Pantoea</taxon>
    </lineage>
</organism>
<dbReference type="RefSeq" id="WP_350262587.1">
    <property type="nucleotide sequence ID" value="NZ_CP158294.1"/>
</dbReference>
<dbReference type="EMBL" id="CP158294">
    <property type="protein sequence ID" value="XBV47546.1"/>
    <property type="molecule type" value="Genomic_DNA"/>
</dbReference>